<dbReference type="SUPFAM" id="SSF54928">
    <property type="entry name" value="RNA-binding domain, RBD"/>
    <property type="match status" value="3"/>
</dbReference>
<evidence type="ECO:0000256" key="3">
    <source>
        <dbReference type="ARBA" id="ARBA00022737"/>
    </source>
</evidence>
<evidence type="ECO:0000256" key="7">
    <source>
        <dbReference type="ARBA" id="ARBA00056336"/>
    </source>
</evidence>
<dbReference type="GO" id="GO:0005634">
    <property type="term" value="C:nucleus"/>
    <property type="evidence" value="ECO:0007669"/>
    <property type="project" value="UniProtKB-SubCell"/>
</dbReference>
<dbReference type="AlphaFoldDB" id="A0A2G5CUN8"/>
<dbReference type="Pfam" id="PF00076">
    <property type="entry name" value="RRM_1"/>
    <property type="match status" value="1"/>
</dbReference>
<organism evidence="10 11">
    <name type="scientific">Aquilegia coerulea</name>
    <name type="common">Rocky mountain columbine</name>
    <dbReference type="NCBI Taxonomy" id="218851"/>
    <lineage>
        <taxon>Eukaryota</taxon>
        <taxon>Viridiplantae</taxon>
        <taxon>Streptophyta</taxon>
        <taxon>Embryophyta</taxon>
        <taxon>Tracheophyta</taxon>
        <taxon>Spermatophyta</taxon>
        <taxon>Magnoliopsida</taxon>
        <taxon>Ranunculales</taxon>
        <taxon>Ranunculaceae</taxon>
        <taxon>Thalictroideae</taxon>
        <taxon>Aquilegia</taxon>
    </lineage>
</organism>
<evidence type="ECO:0000256" key="2">
    <source>
        <dbReference type="ARBA" id="ARBA00022664"/>
    </source>
</evidence>
<dbReference type="GO" id="GO:0006417">
    <property type="term" value="P:regulation of translation"/>
    <property type="evidence" value="ECO:0007669"/>
    <property type="project" value="UniProtKB-ARBA"/>
</dbReference>
<dbReference type="InterPro" id="IPR012677">
    <property type="entry name" value="Nucleotide-bd_a/b_plait_sf"/>
</dbReference>
<dbReference type="CDD" id="cd12686">
    <property type="entry name" value="RRM1_PTBPH1_PTBPH2"/>
    <property type="match status" value="1"/>
</dbReference>
<dbReference type="Proteomes" id="UP000230069">
    <property type="component" value="Unassembled WGS sequence"/>
</dbReference>
<dbReference type="SMART" id="SM00360">
    <property type="entry name" value="RRM"/>
    <property type="match status" value="3"/>
</dbReference>
<keyword evidence="6" id="KW-0539">Nucleus</keyword>
<gene>
    <name evidence="10" type="ORF">AQUCO_03700118v1</name>
</gene>
<dbReference type="FunFam" id="3.30.70.330:FF:000260">
    <property type="entry name" value="Polypyrimidine tract-binding protein homolog 2"/>
    <property type="match status" value="1"/>
</dbReference>
<evidence type="ECO:0000259" key="9">
    <source>
        <dbReference type="PROSITE" id="PS50102"/>
    </source>
</evidence>
<evidence type="ECO:0000256" key="5">
    <source>
        <dbReference type="ARBA" id="ARBA00022990"/>
    </source>
</evidence>
<keyword evidence="2" id="KW-0507">mRNA processing</keyword>
<dbReference type="InParanoid" id="A0A2G5CUN8"/>
<dbReference type="EMBL" id="KZ305054">
    <property type="protein sequence ID" value="PIA34607.1"/>
    <property type="molecule type" value="Genomic_DNA"/>
</dbReference>
<keyword evidence="3" id="KW-0677">Repeat</keyword>
<reference evidence="10 11" key="1">
    <citation type="submission" date="2017-09" db="EMBL/GenBank/DDBJ databases">
        <title>WGS assembly of Aquilegia coerulea Goldsmith.</title>
        <authorList>
            <person name="Hodges S."/>
            <person name="Kramer E."/>
            <person name="Nordborg M."/>
            <person name="Tomkins J."/>
            <person name="Borevitz J."/>
            <person name="Derieg N."/>
            <person name="Yan J."/>
            <person name="Mihaltcheva S."/>
            <person name="Hayes R.D."/>
            <person name="Rokhsar D."/>
        </authorList>
    </citation>
    <scope>NUCLEOTIDE SEQUENCE [LARGE SCALE GENOMIC DNA]</scope>
    <source>
        <strain evidence="11">cv. Goldsmith</strain>
    </source>
</reference>
<evidence type="ECO:0000256" key="1">
    <source>
        <dbReference type="ARBA" id="ARBA00004123"/>
    </source>
</evidence>
<name>A0A2G5CUN8_AQUCA</name>
<dbReference type="InterPro" id="IPR035979">
    <property type="entry name" value="RBD_domain_sf"/>
</dbReference>
<feature type="domain" description="RRM" evidence="9">
    <location>
        <begin position="243"/>
        <end position="323"/>
    </location>
</feature>
<dbReference type="Gene3D" id="3.30.70.330">
    <property type="match status" value="3"/>
</dbReference>
<keyword evidence="4 8" id="KW-0694">RNA-binding</keyword>
<dbReference type="STRING" id="218851.A0A2G5CUN8"/>
<proteinExistence type="predicted"/>
<dbReference type="GO" id="GO:0006397">
    <property type="term" value="P:mRNA processing"/>
    <property type="evidence" value="ECO:0007669"/>
    <property type="project" value="UniProtKB-KW"/>
</dbReference>
<evidence type="ECO:0000256" key="6">
    <source>
        <dbReference type="ARBA" id="ARBA00023242"/>
    </source>
</evidence>
<dbReference type="PANTHER" id="PTHR15592">
    <property type="entry name" value="MATRIN 3/NUCLEAR PROTEIN 220-RELATED"/>
    <property type="match status" value="1"/>
</dbReference>
<accession>A0A2G5CUN8</accession>
<evidence type="ECO:0000256" key="8">
    <source>
        <dbReference type="PROSITE-ProRule" id="PRU00176"/>
    </source>
</evidence>
<feature type="domain" description="RRM" evidence="9">
    <location>
        <begin position="18"/>
        <end position="96"/>
    </location>
</feature>
<dbReference type="GO" id="GO:0003729">
    <property type="term" value="F:mRNA binding"/>
    <property type="evidence" value="ECO:0007669"/>
    <property type="project" value="UniProtKB-ARBA"/>
</dbReference>
<dbReference type="Pfam" id="PF13893">
    <property type="entry name" value="RRM_5"/>
    <property type="match status" value="2"/>
</dbReference>
<keyword evidence="5" id="KW-0007">Acetylation</keyword>
<evidence type="ECO:0000313" key="11">
    <source>
        <dbReference type="Proteomes" id="UP000230069"/>
    </source>
</evidence>
<dbReference type="OrthoDB" id="296632at2759"/>
<dbReference type="InterPro" id="IPR034792">
    <property type="entry name" value="PTBPH1/PTBPH2_RRM1"/>
</dbReference>
<dbReference type="InterPro" id="IPR034794">
    <property type="entry name" value="PTBPH1/PTBPH2_RRM3"/>
</dbReference>
<evidence type="ECO:0000256" key="4">
    <source>
        <dbReference type="ARBA" id="ARBA00022884"/>
    </source>
</evidence>
<dbReference type="FunFam" id="3.30.70.330:FF:000324">
    <property type="entry name" value="Polypyrimidine tract-binding protein-like 2"/>
    <property type="match status" value="1"/>
</dbReference>
<dbReference type="GO" id="GO:0009845">
    <property type="term" value="P:seed germination"/>
    <property type="evidence" value="ECO:0007669"/>
    <property type="project" value="UniProtKB-ARBA"/>
</dbReference>
<dbReference type="CDD" id="cd12690">
    <property type="entry name" value="RRM3_PTBPH1_PTBPH2"/>
    <property type="match status" value="1"/>
</dbReference>
<sequence>MTSTSSQPQFRHTQPPSKVLHLRNCPWECTDEELVELGKPFGKVVNTKCNVGANRNQAFIEFEELNQAISMISYYSTSLDPAQLRGKTIYLQYSNRQEIVHNKTSGDVTGNVLLVTIEGVGPHDVSIEVLHLVFSAFGVVQKIATFEKTAGFQALIQFSDQASASTARSTLDGRSIPSYLLPENVNLCMLKITFSGHTDLNVKFQSHRSRDYTNPHLPVGPLSIDSSGQAAVGVDAKNQEQESNVLLASIENMQYQVNVDILYTIFSSFGSVQKIAMFEKNAGTHALIQYPDAQTAVVAKAALEGHSIYEGGFCKLHISYSRHTDLNVKVNNDRSRDYTTPNLPMLNTQPSILGQQPILVMAHTAPLYNGPQFAPAANEMNGAQPIAQWGMATAAAPQPTHQYPTDTYMPPGTVHYETGPLMMQMPSLIGQPPVTAMPPYRY</sequence>
<dbReference type="PROSITE" id="PS50102">
    <property type="entry name" value="RRM"/>
    <property type="match status" value="2"/>
</dbReference>
<keyword evidence="11" id="KW-1185">Reference proteome</keyword>
<dbReference type="GO" id="GO:0000381">
    <property type="term" value="P:regulation of alternative mRNA splicing, via spliceosome"/>
    <property type="evidence" value="ECO:0007669"/>
    <property type="project" value="UniProtKB-ARBA"/>
</dbReference>
<dbReference type="InterPro" id="IPR000504">
    <property type="entry name" value="RRM_dom"/>
</dbReference>
<comment type="subcellular location">
    <subcellularLocation>
        <location evidence="1">Nucleus</location>
    </subcellularLocation>
</comment>
<dbReference type="GO" id="GO:0000932">
    <property type="term" value="C:P-body"/>
    <property type="evidence" value="ECO:0007669"/>
    <property type="project" value="UniProtKB-ARBA"/>
</dbReference>
<protein>
    <recommendedName>
        <fullName evidence="9">RRM domain-containing protein</fullName>
    </recommendedName>
</protein>
<comment type="function">
    <text evidence="7">Plays a role in pre-mRNA splicing. Binds to the polypyrimidine tract of introns. May promote the binding of U2 snRNP to pre-mRNA.</text>
</comment>
<evidence type="ECO:0000313" key="10">
    <source>
        <dbReference type="EMBL" id="PIA34607.1"/>
    </source>
</evidence>